<protein>
    <recommendedName>
        <fullName evidence="7 8">DNA mismatch repair protein MutS</fullName>
    </recommendedName>
</protein>
<dbReference type="CDD" id="cd03284">
    <property type="entry name" value="ABC_MutS1"/>
    <property type="match status" value="1"/>
</dbReference>
<dbReference type="Gene3D" id="3.40.1170.10">
    <property type="entry name" value="DNA repair protein MutS, domain I"/>
    <property type="match status" value="1"/>
</dbReference>
<dbReference type="AlphaFoldDB" id="A0A399EMG5"/>
<dbReference type="PANTHER" id="PTHR11361:SF34">
    <property type="entry name" value="DNA MISMATCH REPAIR PROTEIN MSH1, MITOCHONDRIAL"/>
    <property type="match status" value="1"/>
</dbReference>
<dbReference type="InterPro" id="IPR016151">
    <property type="entry name" value="DNA_mismatch_repair_MutS_N"/>
</dbReference>
<organism evidence="11 12">
    <name type="scientific">Calidithermus roseus</name>
    <dbReference type="NCBI Taxonomy" id="1644118"/>
    <lineage>
        <taxon>Bacteria</taxon>
        <taxon>Thermotogati</taxon>
        <taxon>Deinococcota</taxon>
        <taxon>Deinococci</taxon>
        <taxon>Thermales</taxon>
        <taxon>Thermaceae</taxon>
        <taxon>Calidithermus</taxon>
    </lineage>
</organism>
<evidence type="ECO:0000313" key="11">
    <source>
        <dbReference type="EMBL" id="RIH85904.1"/>
    </source>
</evidence>
<dbReference type="SMART" id="SM00534">
    <property type="entry name" value="MUTSac"/>
    <property type="match status" value="1"/>
</dbReference>
<dbReference type="InterPro" id="IPR000432">
    <property type="entry name" value="DNA_mismatch_repair_MutS_C"/>
</dbReference>
<evidence type="ECO:0000256" key="2">
    <source>
        <dbReference type="ARBA" id="ARBA00022741"/>
    </source>
</evidence>
<dbReference type="InterPro" id="IPR007695">
    <property type="entry name" value="DNA_mismatch_repair_MutS-lik_N"/>
</dbReference>
<reference evidence="11 12" key="1">
    <citation type="submission" date="2018-08" db="EMBL/GenBank/DDBJ databases">
        <title>Meiothermus roseus NBRC 110900 genome sequencing project.</title>
        <authorList>
            <person name="Da Costa M.S."/>
            <person name="Albuquerque L."/>
            <person name="Raposo P."/>
            <person name="Froufe H.J.C."/>
            <person name="Barroso C.S."/>
            <person name="Egas C."/>
        </authorList>
    </citation>
    <scope>NUCLEOTIDE SEQUENCE [LARGE SCALE GENOMIC DNA]</scope>
    <source>
        <strain evidence="11 12">NBRC 110900</strain>
    </source>
</reference>
<dbReference type="Gene3D" id="3.40.50.300">
    <property type="entry name" value="P-loop containing nucleotide triphosphate hydrolases"/>
    <property type="match status" value="1"/>
</dbReference>
<accession>A0A399EMG5</accession>
<dbReference type="InterPro" id="IPR017261">
    <property type="entry name" value="DNA_mismatch_repair_MutS/MSH"/>
</dbReference>
<name>A0A399EMG5_9DEIN</name>
<evidence type="ECO:0000259" key="10">
    <source>
        <dbReference type="PROSITE" id="PS00486"/>
    </source>
</evidence>
<dbReference type="NCBIfam" id="NF003810">
    <property type="entry name" value="PRK05399.1"/>
    <property type="match status" value="1"/>
</dbReference>
<proteinExistence type="inferred from homology"/>
<dbReference type="SMART" id="SM00533">
    <property type="entry name" value="MUTSd"/>
    <property type="match status" value="1"/>
</dbReference>
<dbReference type="InterPro" id="IPR027417">
    <property type="entry name" value="P-loop_NTPase"/>
</dbReference>
<dbReference type="NCBIfam" id="TIGR01070">
    <property type="entry name" value="mutS1"/>
    <property type="match status" value="1"/>
</dbReference>
<sequence length="843" mass="92877">MTLKGQGSGPLPPLLQQYVELRDAYPEYLLLFQVGDFYETFGEDAERLARAVGIALTRKTSKDFTTPMAGIPIRSVDGYLERLLKLGFRIAVADQMELAEDAEGLVRREVTQLLTPGTLTQETLLRPEANYLAALATGDGYGLALLDVSTGEFRGAVFYGKSSVWDELFRYRPAEVLLAPELYHNPGFLEEFQRRFPVMLSPGRFEEEAAAQALQAQFGALPGELEHPALLRAAGAVLGYAQATQGGALPQVQGFVRYDPSAFMQMSEATLRTLEVYDPSPVGESSEERTLMGVLGLTRTAPGRRLLRAWLRHPLVEEGPIQARLDAVEALVRDGVLREAVRKILYRIHDLERLAGRLAAGRANARDLLALARSLELLPELAGSLRGSSALLSLAERLPNLAEVAERIHTALVEEVPLKITEGGLIRDGFDAELDALRQRAEAARAWIAGLEAAERERSGIPLKVGYNQVFGYYLEVTRPYYAQVPSDWRAIATLKDRQRYTRPDLREKEREILLAESEARKREYAAFLELRESVGQAAPLVREAAGVLAELDVYAALAEAAAQYGYVRPRFSAEGRLYIRAGRHPVVERGGEFIPNDLELSPSERLLILTGPNMAGKSTYLRQTALIALLAQIGSFVPAEEALLPLFDRIYTRIGASDDIAGGRSTFMVEMEELAQILQGATSRSLVLLDEIGRGTSTYDGLSLAWAAAEHLHDRVRCYTLFATHYFELTALPERLSGARNHHVAAREEAGGLVFYHQVLPGPASRSYGLEVAKLAGVPREVLSRAATLLAGLEAQVGNVGQEVLDELLSLDPTRLTPLEALLLLQRWRDKVQKTVVPNELA</sequence>
<dbReference type="InterPro" id="IPR007861">
    <property type="entry name" value="DNA_mismatch_repair_MutS_clamp"/>
</dbReference>
<feature type="binding site" evidence="7">
    <location>
        <begin position="612"/>
        <end position="619"/>
    </location>
    <ligand>
        <name>ATP</name>
        <dbReference type="ChEBI" id="CHEBI:30616"/>
    </ligand>
</feature>
<dbReference type="OrthoDB" id="9802448at2"/>
<dbReference type="Pfam" id="PF00488">
    <property type="entry name" value="MutS_V"/>
    <property type="match status" value="1"/>
</dbReference>
<dbReference type="Pfam" id="PF05188">
    <property type="entry name" value="MutS_II"/>
    <property type="match status" value="1"/>
</dbReference>
<evidence type="ECO:0000256" key="1">
    <source>
        <dbReference type="ARBA" id="ARBA00006271"/>
    </source>
</evidence>
<dbReference type="RefSeq" id="WP_119277931.1">
    <property type="nucleotide sequence ID" value="NZ_QWLA01000036.1"/>
</dbReference>
<dbReference type="SUPFAM" id="SSF55271">
    <property type="entry name" value="DNA repair protein MutS, domain I"/>
    <property type="match status" value="1"/>
</dbReference>
<keyword evidence="12" id="KW-1185">Reference proteome</keyword>
<evidence type="ECO:0000256" key="8">
    <source>
        <dbReference type="NCBIfam" id="TIGR01070"/>
    </source>
</evidence>
<evidence type="ECO:0000256" key="6">
    <source>
        <dbReference type="ARBA" id="ARBA00023204"/>
    </source>
</evidence>
<keyword evidence="2 7" id="KW-0547">Nucleotide-binding</keyword>
<dbReference type="GO" id="GO:0140664">
    <property type="term" value="F:ATP-dependent DNA damage sensor activity"/>
    <property type="evidence" value="ECO:0007669"/>
    <property type="project" value="InterPro"/>
</dbReference>
<dbReference type="SUPFAM" id="SSF52540">
    <property type="entry name" value="P-loop containing nucleoside triphosphate hydrolases"/>
    <property type="match status" value="1"/>
</dbReference>
<evidence type="ECO:0000256" key="9">
    <source>
        <dbReference type="RuleBase" id="RU003756"/>
    </source>
</evidence>
<comment type="caution">
    <text evidence="11">The sequence shown here is derived from an EMBL/GenBank/DDBJ whole genome shotgun (WGS) entry which is preliminary data.</text>
</comment>
<dbReference type="GO" id="GO:0006298">
    <property type="term" value="P:mismatch repair"/>
    <property type="evidence" value="ECO:0007669"/>
    <property type="project" value="UniProtKB-UniRule"/>
</dbReference>
<keyword evidence="3 7" id="KW-0227">DNA damage</keyword>
<dbReference type="InterPro" id="IPR007860">
    <property type="entry name" value="DNA_mmatch_repair_MutS_con_dom"/>
</dbReference>
<evidence type="ECO:0000313" key="12">
    <source>
        <dbReference type="Proteomes" id="UP000265341"/>
    </source>
</evidence>
<dbReference type="InterPro" id="IPR036678">
    <property type="entry name" value="MutS_con_dom_sf"/>
</dbReference>
<dbReference type="InterPro" id="IPR045076">
    <property type="entry name" value="MutS"/>
</dbReference>
<evidence type="ECO:0000256" key="5">
    <source>
        <dbReference type="ARBA" id="ARBA00023125"/>
    </source>
</evidence>
<dbReference type="Pfam" id="PF05190">
    <property type="entry name" value="MutS_IV"/>
    <property type="match status" value="1"/>
</dbReference>
<gene>
    <name evidence="11" type="primary">mutS_2</name>
    <name evidence="7" type="synonym">mutS</name>
    <name evidence="11" type="ORF">Mrose_02023</name>
</gene>
<dbReference type="PROSITE" id="PS00486">
    <property type="entry name" value="DNA_MISMATCH_REPAIR_2"/>
    <property type="match status" value="1"/>
</dbReference>
<dbReference type="Proteomes" id="UP000265341">
    <property type="component" value="Unassembled WGS sequence"/>
</dbReference>
<dbReference type="Pfam" id="PF05192">
    <property type="entry name" value="MutS_III"/>
    <property type="match status" value="1"/>
</dbReference>
<dbReference type="GO" id="GO:0030983">
    <property type="term" value="F:mismatched DNA binding"/>
    <property type="evidence" value="ECO:0007669"/>
    <property type="project" value="InterPro"/>
</dbReference>
<keyword evidence="5 7" id="KW-0238">DNA-binding</keyword>
<dbReference type="EMBL" id="QWLA01000036">
    <property type="protein sequence ID" value="RIH85904.1"/>
    <property type="molecule type" value="Genomic_DNA"/>
</dbReference>
<dbReference type="PIRSF" id="PIRSF037677">
    <property type="entry name" value="DNA_mis_repair_Msh6"/>
    <property type="match status" value="1"/>
</dbReference>
<dbReference type="PANTHER" id="PTHR11361">
    <property type="entry name" value="DNA MISMATCH REPAIR PROTEIN MUTS FAMILY MEMBER"/>
    <property type="match status" value="1"/>
</dbReference>
<dbReference type="GO" id="GO:0003684">
    <property type="term" value="F:damaged DNA binding"/>
    <property type="evidence" value="ECO:0007669"/>
    <property type="project" value="UniProtKB-UniRule"/>
</dbReference>
<evidence type="ECO:0000256" key="3">
    <source>
        <dbReference type="ARBA" id="ARBA00022763"/>
    </source>
</evidence>
<evidence type="ECO:0000256" key="4">
    <source>
        <dbReference type="ARBA" id="ARBA00022840"/>
    </source>
</evidence>
<keyword evidence="6 7" id="KW-0234">DNA repair</keyword>
<dbReference type="SUPFAM" id="SSF53150">
    <property type="entry name" value="DNA repair protein MutS, domain II"/>
    <property type="match status" value="1"/>
</dbReference>
<dbReference type="InterPro" id="IPR036187">
    <property type="entry name" value="DNA_mismatch_repair_MutS_sf"/>
</dbReference>
<dbReference type="HAMAP" id="MF_00096">
    <property type="entry name" value="MutS"/>
    <property type="match status" value="1"/>
</dbReference>
<dbReference type="Pfam" id="PF01624">
    <property type="entry name" value="MutS_I"/>
    <property type="match status" value="1"/>
</dbReference>
<comment type="function">
    <text evidence="7">This protein is involved in the repair of mismatches in DNA. It is possible that it carries out the mismatch recognition step. This protein has a weak ATPase activity.</text>
</comment>
<comment type="similarity">
    <text evidence="1 7 9">Belongs to the DNA mismatch repair MutS family.</text>
</comment>
<dbReference type="SUPFAM" id="SSF48334">
    <property type="entry name" value="DNA repair protein MutS, domain III"/>
    <property type="match status" value="1"/>
</dbReference>
<dbReference type="InterPro" id="IPR007696">
    <property type="entry name" value="DNA_mismatch_repair_MutS_core"/>
</dbReference>
<dbReference type="Gene3D" id="3.30.420.110">
    <property type="entry name" value="MutS, connector domain"/>
    <property type="match status" value="1"/>
</dbReference>
<keyword evidence="4 7" id="KW-0067">ATP-binding</keyword>
<dbReference type="GO" id="GO:0005524">
    <property type="term" value="F:ATP binding"/>
    <property type="evidence" value="ECO:0007669"/>
    <property type="project" value="UniProtKB-UniRule"/>
</dbReference>
<evidence type="ECO:0000256" key="7">
    <source>
        <dbReference type="HAMAP-Rule" id="MF_00096"/>
    </source>
</evidence>
<feature type="domain" description="DNA mismatch repair proteins mutS family" evidence="10">
    <location>
        <begin position="686"/>
        <end position="702"/>
    </location>
</feature>
<dbReference type="InterPro" id="IPR005748">
    <property type="entry name" value="DNA_mismatch_repair_MutS"/>
</dbReference>
<dbReference type="Gene3D" id="1.10.1420.10">
    <property type="match status" value="2"/>
</dbReference>